<sequence length="651" mass="71159">MSKKWIFTMTILLVALLGMGAGLYSWQMNDRSAKSAHSTNSPNAGKREPQQVVSVAALKDSYDLVVVGTDPEGIAAAVSAARNGQRTLLVDARGREVLGGLMTVGWLNSIDMNWDRTSAPLPGQEQDYFNKGIFAEWYKKTEGHSFDVVTAADAFYNLVRAESGIDLYMEAAAVEPIVRRENGPGTVEGVVVRKKDGSKQRISSKAVIDATQDADIAVAAGASFTIGREDLGDKNSRMAVTAVFRLKNIDDKAWKLIAKRLNGDGDSNTGVDKMSAWGYGNEMKDYVPLNKERTKMRGLNIGRQLDDTILINALQIFGIDGLSEESRREGLEIARQEIPHVVDYLKQFEEFKNAELDAIAPELYVRETRHLAGLYRLSVIDLLENADQWDRIAFGSYPADIQRTSPTDNGAVVVHPLKYAVPFRSIVPQHVDGLLVVGRSASFDTLAHGSARVIPLGMAEGQAAGAAVKLASEQNKTFSELSQSKALMAELQKRLNDQGMELAPYKPQPQTYMSHPAYEGLKAAVYTGIAVGSYNNEAFKLDNPSNAQRMVNQVNNIRRMYKTSFKGDPSAAVKQIAEPAKQPLTLQQASLTIAKGLGLDVTAETARAELESRGMLTKETVGMIKDERKLTDGEAYMMLKDAIVKAAGVTF</sequence>
<keyword evidence="7" id="KW-1185">Reference proteome</keyword>
<dbReference type="InterPro" id="IPR036188">
    <property type="entry name" value="FAD/NAD-bd_sf"/>
</dbReference>
<keyword evidence="1" id="KW-0004">4Fe-4S</keyword>
<dbReference type="Pfam" id="PF12831">
    <property type="entry name" value="FAD_oxidored"/>
    <property type="match status" value="1"/>
</dbReference>
<dbReference type="PANTHER" id="PTHR43498:SF1">
    <property type="entry name" value="COB--COM HETERODISULFIDE REDUCTASE IRON-SULFUR SUBUNIT A"/>
    <property type="match status" value="1"/>
</dbReference>
<dbReference type="Gene3D" id="3.50.50.60">
    <property type="entry name" value="FAD/NAD(P)-binding domain"/>
    <property type="match status" value="1"/>
</dbReference>
<gene>
    <name evidence="6" type="ORF">D7M11_10020</name>
</gene>
<protein>
    <submittedName>
        <fullName evidence="6">FAD-dependent oxidoreductase</fullName>
    </submittedName>
</protein>
<dbReference type="OrthoDB" id="9777740at2"/>
<dbReference type="AlphaFoldDB" id="A0A3B0CI43"/>
<evidence type="ECO:0000256" key="4">
    <source>
        <dbReference type="ARBA" id="ARBA00023004"/>
    </source>
</evidence>
<dbReference type="SUPFAM" id="SSF51905">
    <property type="entry name" value="FAD/NAD(P)-binding domain"/>
    <property type="match status" value="1"/>
</dbReference>
<keyword evidence="3" id="KW-0560">Oxidoreductase</keyword>
<dbReference type="GO" id="GO:0046872">
    <property type="term" value="F:metal ion binding"/>
    <property type="evidence" value="ECO:0007669"/>
    <property type="project" value="UniProtKB-KW"/>
</dbReference>
<evidence type="ECO:0000256" key="2">
    <source>
        <dbReference type="ARBA" id="ARBA00022723"/>
    </source>
</evidence>
<evidence type="ECO:0000313" key="7">
    <source>
        <dbReference type="Proteomes" id="UP000282311"/>
    </source>
</evidence>
<evidence type="ECO:0000256" key="5">
    <source>
        <dbReference type="ARBA" id="ARBA00023014"/>
    </source>
</evidence>
<evidence type="ECO:0000313" key="6">
    <source>
        <dbReference type="EMBL" id="RKN84862.1"/>
    </source>
</evidence>
<evidence type="ECO:0000256" key="1">
    <source>
        <dbReference type="ARBA" id="ARBA00022485"/>
    </source>
</evidence>
<keyword evidence="5" id="KW-0411">Iron-sulfur</keyword>
<dbReference type="GO" id="GO:0051539">
    <property type="term" value="F:4 iron, 4 sulfur cluster binding"/>
    <property type="evidence" value="ECO:0007669"/>
    <property type="project" value="UniProtKB-KW"/>
</dbReference>
<evidence type="ECO:0000256" key="3">
    <source>
        <dbReference type="ARBA" id="ARBA00023002"/>
    </source>
</evidence>
<keyword evidence="2" id="KW-0479">Metal-binding</keyword>
<dbReference type="Proteomes" id="UP000282311">
    <property type="component" value="Unassembled WGS sequence"/>
</dbReference>
<reference evidence="6 7" key="1">
    <citation type="journal article" date="2007" name="Int. J. Syst. Evol. Microbiol.">
        <title>Paenibacillus ginsengarvi sp. nov., isolated from soil from ginseng cultivation.</title>
        <authorList>
            <person name="Yoon M.H."/>
            <person name="Ten L.N."/>
            <person name="Im W.T."/>
        </authorList>
    </citation>
    <scope>NUCLEOTIDE SEQUENCE [LARGE SCALE GENOMIC DNA]</scope>
    <source>
        <strain evidence="6 7">KCTC 13059</strain>
    </source>
</reference>
<dbReference type="PANTHER" id="PTHR43498">
    <property type="entry name" value="FERREDOXIN:COB-COM HETERODISULFIDE REDUCTASE SUBUNIT A"/>
    <property type="match status" value="1"/>
</dbReference>
<dbReference type="EMBL" id="RBAH01000006">
    <property type="protein sequence ID" value="RKN84862.1"/>
    <property type="molecule type" value="Genomic_DNA"/>
</dbReference>
<dbReference type="InterPro" id="IPR039650">
    <property type="entry name" value="HdrA-like"/>
</dbReference>
<organism evidence="6 7">
    <name type="scientific">Paenibacillus ginsengarvi</name>
    <dbReference type="NCBI Taxonomy" id="400777"/>
    <lineage>
        <taxon>Bacteria</taxon>
        <taxon>Bacillati</taxon>
        <taxon>Bacillota</taxon>
        <taxon>Bacilli</taxon>
        <taxon>Bacillales</taxon>
        <taxon>Paenibacillaceae</taxon>
        <taxon>Paenibacillus</taxon>
    </lineage>
</organism>
<comment type="caution">
    <text evidence="6">The sequence shown here is derived from an EMBL/GenBank/DDBJ whole genome shotgun (WGS) entry which is preliminary data.</text>
</comment>
<keyword evidence="4" id="KW-0408">Iron</keyword>
<accession>A0A3B0CI43</accession>
<proteinExistence type="predicted"/>
<dbReference type="GO" id="GO:0016491">
    <property type="term" value="F:oxidoreductase activity"/>
    <property type="evidence" value="ECO:0007669"/>
    <property type="project" value="UniProtKB-KW"/>
</dbReference>
<name>A0A3B0CI43_9BACL</name>
<dbReference type="RefSeq" id="WP_120747068.1">
    <property type="nucleotide sequence ID" value="NZ_RBAH01000006.1"/>
</dbReference>